<evidence type="ECO:0000313" key="10">
    <source>
        <dbReference type="Proteomes" id="UP000070409"/>
    </source>
</evidence>
<dbReference type="Proteomes" id="UP000070409">
    <property type="component" value="Unassembled WGS sequence"/>
</dbReference>
<name>A0A138ANX7_9ACTN</name>
<feature type="transmembrane region" description="Helical" evidence="6">
    <location>
        <begin position="219"/>
        <end position="244"/>
    </location>
</feature>
<feature type="transmembrane region" description="Helical" evidence="6">
    <location>
        <begin position="256"/>
        <end position="278"/>
    </location>
</feature>
<keyword evidence="4 6" id="KW-1133">Transmembrane helix</keyword>
<evidence type="ECO:0000256" key="3">
    <source>
        <dbReference type="ARBA" id="ARBA00022692"/>
    </source>
</evidence>
<dbReference type="AlphaFoldDB" id="A0A138ANX7"/>
<keyword evidence="2" id="KW-1003">Cell membrane</keyword>
<keyword evidence="5 6" id="KW-0472">Membrane</keyword>
<comment type="caution">
    <text evidence="8">The sequence shown here is derived from an EMBL/GenBank/DDBJ whole genome shotgun (WGS) entry which is preliminary data.</text>
</comment>
<evidence type="ECO:0000313" key="8">
    <source>
        <dbReference type="EMBL" id="KXP12125.1"/>
    </source>
</evidence>
<dbReference type="Pfam" id="PF03631">
    <property type="entry name" value="Virul_fac_BrkB"/>
    <property type="match status" value="1"/>
</dbReference>
<feature type="transmembrane region" description="Helical" evidence="6">
    <location>
        <begin position="182"/>
        <end position="207"/>
    </location>
</feature>
<sequence length="332" mass="35878">MLQKYRDKWPWFDHVMAAAMRYQDNKGDYYGAGITYFSVFALFPLAMVVFSIGGYVLVNDAELLAEIKQRISDLMSNQEMATTVNQLLDRAISSRGTVGLIGLLGGLWAGLGWVGNVRAALTEMWDSEEPEQNFVSKKLGDLAALIGLFAAIVVCSALIAVGSSPLTKTLLTAIGLDHVPGLAILIACVTLLVTVFATWVLWTFVIARMPRVSFPWRNALHAGLLMAVVFTVFTQFATLIIGATLRSPAGATFGPILGIMLFIYFTARMLLFATAWAATDPRNQRYVIPSAPDPVVIAPVIRQESDPGRAAIAGAAGLVAGLGLGSLLRRKR</sequence>
<feature type="transmembrane region" description="Helical" evidence="6">
    <location>
        <begin position="98"/>
        <end position="121"/>
    </location>
</feature>
<keyword evidence="3 6" id="KW-0812">Transmembrane</keyword>
<feature type="transmembrane region" description="Helical" evidence="6">
    <location>
        <begin position="29"/>
        <end position="58"/>
    </location>
</feature>
<accession>A0A138ANX7</accession>
<organism evidence="8 9">
    <name type="scientific">Tsukamurella pseudospumae</name>
    <dbReference type="NCBI Taxonomy" id="239498"/>
    <lineage>
        <taxon>Bacteria</taxon>
        <taxon>Bacillati</taxon>
        <taxon>Actinomycetota</taxon>
        <taxon>Actinomycetes</taxon>
        <taxon>Mycobacteriales</taxon>
        <taxon>Tsukamurellaceae</taxon>
        <taxon>Tsukamurella</taxon>
    </lineage>
</organism>
<evidence type="ECO:0000313" key="7">
    <source>
        <dbReference type="EMBL" id="KXP00832.1"/>
    </source>
</evidence>
<reference evidence="8" key="2">
    <citation type="submission" date="2016-02" db="EMBL/GenBank/DDBJ databases">
        <authorList>
            <person name="Teng J.L."/>
            <person name="Yang Y."/>
            <person name="Huang Y."/>
            <person name="Guo F."/>
            <person name="Wei W."/>
            <person name="Chen J.H."/>
            <person name="Wong S.Y."/>
            <person name="Lau S.K."/>
            <person name="Woo P.C."/>
        </authorList>
    </citation>
    <scope>NUCLEOTIDE SEQUENCE</scope>
    <source>
        <strain evidence="8">JCM 15929</strain>
    </source>
</reference>
<dbReference type="OrthoDB" id="4127374at2"/>
<evidence type="ECO:0000256" key="4">
    <source>
        <dbReference type="ARBA" id="ARBA00022989"/>
    </source>
</evidence>
<proteinExistence type="predicted"/>
<dbReference type="PANTHER" id="PTHR30213">
    <property type="entry name" value="INNER MEMBRANE PROTEIN YHJD"/>
    <property type="match status" value="1"/>
</dbReference>
<dbReference type="RefSeq" id="WP_068570772.1">
    <property type="nucleotide sequence ID" value="NZ_LSRE01000002.1"/>
</dbReference>
<dbReference type="GO" id="GO:0005886">
    <property type="term" value="C:plasma membrane"/>
    <property type="evidence" value="ECO:0007669"/>
    <property type="project" value="UniProtKB-SubCell"/>
</dbReference>
<gene>
    <name evidence="8" type="ORF">AXK60_23980</name>
    <name evidence="7" type="ORF">AXK61_12520</name>
</gene>
<feature type="transmembrane region" description="Helical" evidence="6">
    <location>
        <begin position="142"/>
        <end position="162"/>
    </location>
</feature>
<evidence type="ECO:0000256" key="1">
    <source>
        <dbReference type="ARBA" id="ARBA00004651"/>
    </source>
</evidence>
<evidence type="ECO:0000256" key="6">
    <source>
        <dbReference type="SAM" id="Phobius"/>
    </source>
</evidence>
<dbReference type="Proteomes" id="UP000070258">
    <property type="component" value="Unassembled WGS sequence"/>
</dbReference>
<evidence type="ECO:0000256" key="2">
    <source>
        <dbReference type="ARBA" id="ARBA00022475"/>
    </source>
</evidence>
<dbReference type="EMBL" id="LSRE01000002">
    <property type="protein sequence ID" value="KXP00832.1"/>
    <property type="molecule type" value="Genomic_DNA"/>
</dbReference>
<reference evidence="7 10" key="3">
    <citation type="submission" date="2016-02" db="EMBL/GenBank/DDBJ databases">
        <authorList>
            <person name="Teng J.L."/>
            <person name="Tang Y."/>
            <person name="Huang Y."/>
            <person name="Guo F."/>
            <person name="Wei W."/>
            <person name="Chen J.H."/>
            <person name="Wong S.Y."/>
            <person name="Lau S.K."/>
            <person name="Woo P.C."/>
        </authorList>
    </citation>
    <scope>NUCLEOTIDE SEQUENCE [LARGE SCALE GENOMIC DNA]</scope>
    <source>
        <strain evidence="7 10">JCM 13375</strain>
    </source>
</reference>
<dbReference type="STRING" id="239498.AXK60_23980"/>
<keyword evidence="10" id="KW-1185">Reference proteome</keyword>
<dbReference type="PANTHER" id="PTHR30213:SF1">
    <property type="entry name" value="INNER MEMBRANE PROTEIN YHJD"/>
    <property type="match status" value="1"/>
</dbReference>
<comment type="subcellular location">
    <subcellularLocation>
        <location evidence="1">Cell membrane</location>
        <topology evidence="1">Multi-pass membrane protein</topology>
    </subcellularLocation>
</comment>
<evidence type="ECO:0000256" key="5">
    <source>
        <dbReference type="ARBA" id="ARBA00023136"/>
    </source>
</evidence>
<dbReference type="EMBL" id="LSRF01000015">
    <property type="protein sequence ID" value="KXP12125.1"/>
    <property type="molecule type" value="Genomic_DNA"/>
</dbReference>
<dbReference type="InterPro" id="IPR017039">
    <property type="entry name" value="Virul_fac_BrkB"/>
</dbReference>
<reference evidence="9" key="1">
    <citation type="submission" date="2016-02" db="EMBL/GenBank/DDBJ databases">
        <authorList>
            <person name="Wen L."/>
            <person name="He K."/>
            <person name="Yang H."/>
        </authorList>
    </citation>
    <scope>NUCLEOTIDE SEQUENCE [LARGE SCALE GENOMIC DNA]</scope>
    <source>
        <strain evidence="9">JCM 15929</strain>
    </source>
</reference>
<evidence type="ECO:0000313" key="9">
    <source>
        <dbReference type="Proteomes" id="UP000070258"/>
    </source>
</evidence>
<protein>
    <submittedName>
        <fullName evidence="8">Inner membrane protein YhjD</fullName>
    </submittedName>
</protein>